<name>A0A6A6E534_9PEZI</name>
<keyword evidence="2" id="KW-1185">Reference proteome</keyword>
<evidence type="ECO:0000313" key="1">
    <source>
        <dbReference type="EMBL" id="KAF2187047.1"/>
    </source>
</evidence>
<dbReference type="AlphaFoldDB" id="A0A6A6E534"/>
<accession>A0A6A6E534</accession>
<reference evidence="1" key="1">
    <citation type="journal article" date="2020" name="Stud. Mycol.">
        <title>101 Dothideomycetes genomes: a test case for predicting lifestyles and emergence of pathogens.</title>
        <authorList>
            <person name="Haridas S."/>
            <person name="Albert R."/>
            <person name="Binder M."/>
            <person name="Bloem J."/>
            <person name="Labutti K."/>
            <person name="Salamov A."/>
            <person name="Andreopoulos B."/>
            <person name="Baker S."/>
            <person name="Barry K."/>
            <person name="Bills G."/>
            <person name="Bluhm B."/>
            <person name="Cannon C."/>
            <person name="Castanera R."/>
            <person name="Culley D."/>
            <person name="Daum C."/>
            <person name="Ezra D."/>
            <person name="Gonzalez J."/>
            <person name="Henrissat B."/>
            <person name="Kuo A."/>
            <person name="Liang C."/>
            <person name="Lipzen A."/>
            <person name="Lutzoni F."/>
            <person name="Magnuson J."/>
            <person name="Mondo S."/>
            <person name="Nolan M."/>
            <person name="Ohm R."/>
            <person name="Pangilinan J."/>
            <person name="Park H.-J."/>
            <person name="Ramirez L."/>
            <person name="Alfaro M."/>
            <person name="Sun H."/>
            <person name="Tritt A."/>
            <person name="Yoshinaga Y."/>
            <person name="Zwiers L.-H."/>
            <person name="Turgeon B."/>
            <person name="Goodwin S."/>
            <person name="Spatafora J."/>
            <person name="Crous P."/>
            <person name="Grigoriev I."/>
        </authorList>
    </citation>
    <scope>NUCLEOTIDE SEQUENCE</scope>
    <source>
        <strain evidence="1">CBS 207.26</strain>
    </source>
</reference>
<sequence length="262" mass="29706">MCGVSVDEILKIIGILSNGSFVPGKRNWRPQQILNEVLSEGYFRLYPTDSEILKERIILLNQVKRFEKKLSKKRRLDDAIRRKIDHSCTSANILPRHNPLGNAVHDLEIPTPCQPGTSSKRRVIDKQYRTVRPAQVDPPFSPEAPGTTVEQEKAVLGSVYSANKASPRLNGMKSMNSFREFLLQVLSTDRNSVLRRVLERNGRTSSCTSEIISFLCSKFTRSTQSRHSQLNQDLKHVLVSKARTLNIKAEISKIIVTQEQRA</sequence>
<dbReference type="Proteomes" id="UP000800200">
    <property type="component" value="Unassembled WGS sequence"/>
</dbReference>
<dbReference type="EMBL" id="ML994628">
    <property type="protein sequence ID" value="KAF2187047.1"/>
    <property type="molecule type" value="Genomic_DNA"/>
</dbReference>
<evidence type="ECO:0000313" key="2">
    <source>
        <dbReference type="Proteomes" id="UP000800200"/>
    </source>
</evidence>
<protein>
    <submittedName>
        <fullName evidence="1">Uncharacterized protein</fullName>
    </submittedName>
</protein>
<gene>
    <name evidence="1" type="ORF">K469DRAFT_122363</name>
</gene>
<proteinExistence type="predicted"/>
<organism evidence="1 2">
    <name type="scientific">Zopfia rhizophila CBS 207.26</name>
    <dbReference type="NCBI Taxonomy" id="1314779"/>
    <lineage>
        <taxon>Eukaryota</taxon>
        <taxon>Fungi</taxon>
        <taxon>Dikarya</taxon>
        <taxon>Ascomycota</taxon>
        <taxon>Pezizomycotina</taxon>
        <taxon>Dothideomycetes</taxon>
        <taxon>Dothideomycetes incertae sedis</taxon>
        <taxon>Zopfiaceae</taxon>
        <taxon>Zopfia</taxon>
    </lineage>
</organism>